<evidence type="ECO:0000313" key="9">
    <source>
        <dbReference type="EMBL" id="RVT39424.1"/>
    </source>
</evidence>
<comment type="caution">
    <text evidence="9">The sequence shown here is derived from an EMBL/GenBank/DDBJ whole genome shotgun (WGS) entry which is preliminary data.</text>
</comment>
<comment type="cofactor">
    <cofactor evidence="1">
        <name>FAD</name>
        <dbReference type="ChEBI" id="CHEBI:57692"/>
    </cofactor>
</comment>
<keyword evidence="3" id="KW-0285">Flavoprotein</keyword>
<evidence type="ECO:0000256" key="2">
    <source>
        <dbReference type="ARBA" id="ARBA00010790"/>
    </source>
</evidence>
<dbReference type="Pfam" id="PF00732">
    <property type="entry name" value="GMC_oxred_N"/>
    <property type="match status" value="1"/>
</dbReference>
<dbReference type="EMBL" id="RZUL01000007">
    <property type="protein sequence ID" value="RVT39424.1"/>
    <property type="molecule type" value="Genomic_DNA"/>
</dbReference>
<dbReference type="SUPFAM" id="SSF51905">
    <property type="entry name" value="FAD/NAD(P)-binding domain"/>
    <property type="match status" value="1"/>
</dbReference>
<feature type="region of interest" description="Disordered" evidence="6">
    <location>
        <begin position="482"/>
        <end position="506"/>
    </location>
</feature>
<name>A0A437J436_9SPHN</name>
<dbReference type="GO" id="GO:0016614">
    <property type="term" value="F:oxidoreductase activity, acting on CH-OH group of donors"/>
    <property type="evidence" value="ECO:0007669"/>
    <property type="project" value="InterPro"/>
</dbReference>
<feature type="domain" description="Glucose-methanol-choline oxidoreductase C-terminal" evidence="8">
    <location>
        <begin position="426"/>
        <end position="545"/>
    </location>
</feature>
<dbReference type="Gene3D" id="3.50.50.60">
    <property type="entry name" value="FAD/NAD(P)-binding domain"/>
    <property type="match status" value="2"/>
</dbReference>
<evidence type="ECO:0000259" key="7">
    <source>
        <dbReference type="Pfam" id="PF00732"/>
    </source>
</evidence>
<evidence type="ECO:0000259" key="8">
    <source>
        <dbReference type="Pfam" id="PF05199"/>
    </source>
</evidence>
<evidence type="ECO:0000256" key="6">
    <source>
        <dbReference type="SAM" id="MobiDB-lite"/>
    </source>
</evidence>
<dbReference type="PANTHER" id="PTHR42784">
    <property type="entry name" value="PYRANOSE 2-OXIDASE"/>
    <property type="match status" value="1"/>
</dbReference>
<proteinExistence type="inferred from homology"/>
<dbReference type="Proteomes" id="UP000282977">
    <property type="component" value="Unassembled WGS sequence"/>
</dbReference>
<dbReference type="OrthoDB" id="9798604at2"/>
<evidence type="ECO:0000313" key="10">
    <source>
        <dbReference type="Proteomes" id="UP000282977"/>
    </source>
</evidence>
<gene>
    <name evidence="9" type="ORF">ENE74_15375</name>
</gene>
<dbReference type="InterPro" id="IPR000172">
    <property type="entry name" value="GMC_OxRdtase_N"/>
</dbReference>
<organism evidence="9 10">
    <name type="scientific">Sphingobium algorifonticola</name>
    <dbReference type="NCBI Taxonomy" id="2008318"/>
    <lineage>
        <taxon>Bacteria</taxon>
        <taxon>Pseudomonadati</taxon>
        <taxon>Pseudomonadota</taxon>
        <taxon>Alphaproteobacteria</taxon>
        <taxon>Sphingomonadales</taxon>
        <taxon>Sphingomonadaceae</taxon>
        <taxon>Sphingobium</taxon>
    </lineage>
</organism>
<dbReference type="GO" id="GO:0050660">
    <property type="term" value="F:flavin adenine dinucleotide binding"/>
    <property type="evidence" value="ECO:0007669"/>
    <property type="project" value="InterPro"/>
</dbReference>
<protein>
    <submittedName>
        <fullName evidence="9">GMC family oxidoreductase</fullName>
    </submittedName>
</protein>
<comment type="similarity">
    <text evidence="2">Belongs to the GMC oxidoreductase family.</text>
</comment>
<keyword evidence="10" id="KW-1185">Reference proteome</keyword>
<dbReference type="InterPro" id="IPR007867">
    <property type="entry name" value="GMC_OxRtase_C"/>
</dbReference>
<evidence type="ECO:0000256" key="1">
    <source>
        <dbReference type="ARBA" id="ARBA00001974"/>
    </source>
</evidence>
<keyword evidence="5" id="KW-0560">Oxidoreductase</keyword>
<accession>A0A437J436</accession>
<dbReference type="PANTHER" id="PTHR42784:SF1">
    <property type="entry name" value="PYRANOSE 2-OXIDASE"/>
    <property type="match status" value="1"/>
</dbReference>
<feature type="domain" description="Glucose-methanol-choline oxidoreductase N-terminal" evidence="7">
    <location>
        <begin position="25"/>
        <end position="338"/>
    </location>
</feature>
<reference evidence="9 10" key="1">
    <citation type="submission" date="2019-01" db="EMBL/GenBank/DDBJ databases">
        <authorList>
            <person name="Chen W.-M."/>
        </authorList>
    </citation>
    <scope>NUCLEOTIDE SEQUENCE [LARGE SCALE GENOMIC DNA]</scope>
    <source>
        <strain evidence="9 10">TLA-22</strain>
    </source>
</reference>
<dbReference type="RefSeq" id="WP_127691787.1">
    <property type="nucleotide sequence ID" value="NZ_RZUL01000007.1"/>
</dbReference>
<sequence length="562" mass="62412">MTLNLPASDQRFDAIVIGSGISGGWAAKELTEKGLRVLLLDRGHVVAHGEYPTEGKAPFELPFRGDTPPQELLRDHAVNQANEESKHFFNNDRLNPYAREDGQPFDWIRPAAFGGRSLVWGRQSFRWSRFDFNANAADGHGVPWPIGYDDLAPWYDHVEIFAGIAGSAENLPELPDSRFLPPHKMNVAELWFKQQVETRMQGRRVIHGRASNITVDRPDQNRTKCQNRRQCHRGCSFGAYFSTQAVTLPAAEATGRLTVLADRVVQSLVYDETAKRVTGVRIVDTQSGTAETLTARIVFLCASAMASVQILMHSRLSNGETSFANESGMLGRGVMDHPTKARVTGTPPGLDDFIVYGQPPTGFVVPRFRNLGEQDPDADFVRGYFYHGIARRMPSLAPGFGAEMKHAMRRYDPWRVHLLTFAECLPYSDNRVTLHPEKVDRFGVPQLVFNVAYRDNEQKLLQDSMVQARRMMEAAGLQDIQTSYSEPTPGSAIHEMGGAPMGTDPRTSVLNRWSQAHAASNLFVTDGAQMNSSSCVNPSLTYMALTARAADHAARQIREGAL</sequence>
<evidence type="ECO:0000256" key="4">
    <source>
        <dbReference type="ARBA" id="ARBA00022827"/>
    </source>
</evidence>
<keyword evidence="4" id="KW-0274">FAD</keyword>
<evidence type="ECO:0000256" key="3">
    <source>
        <dbReference type="ARBA" id="ARBA00022630"/>
    </source>
</evidence>
<dbReference type="SUPFAM" id="SSF54373">
    <property type="entry name" value="FAD-linked reductases, C-terminal domain"/>
    <property type="match status" value="1"/>
</dbReference>
<evidence type="ECO:0000256" key="5">
    <source>
        <dbReference type="ARBA" id="ARBA00023002"/>
    </source>
</evidence>
<dbReference type="AlphaFoldDB" id="A0A437J436"/>
<dbReference type="Pfam" id="PF05199">
    <property type="entry name" value="GMC_oxred_C"/>
    <property type="match status" value="1"/>
</dbReference>
<dbReference type="InterPro" id="IPR051473">
    <property type="entry name" value="P2Ox-like"/>
</dbReference>
<dbReference type="InterPro" id="IPR036188">
    <property type="entry name" value="FAD/NAD-bd_sf"/>
</dbReference>